<protein>
    <submittedName>
        <fullName evidence="5">DEAD/DEAH box helicase</fullName>
        <ecNumber evidence="5">3.6.4.-</ecNumber>
    </submittedName>
</protein>
<dbReference type="Pfam" id="PF12419">
    <property type="entry name" value="DUF3670"/>
    <property type="match status" value="1"/>
</dbReference>
<evidence type="ECO:0000313" key="6">
    <source>
        <dbReference type="Proteomes" id="UP001589709"/>
    </source>
</evidence>
<dbReference type="GO" id="GO:0016787">
    <property type="term" value="F:hydrolase activity"/>
    <property type="evidence" value="ECO:0007669"/>
    <property type="project" value="UniProtKB-KW"/>
</dbReference>
<evidence type="ECO:0000259" key="4">
    <source>
        <dbReference type="PROSITE" id="PS51194"/>
    </source>
</evidence>
<dbReference type="SMART" id="SM00487">
    <property type="entry name" value="DEXDc"/>
    <property type="match status" value="1"/>
</dbReference>
<dbReference type="InterPro" id="IPR038718">
    <property type="entry name" value="SNF2-like_sf"/>
</dbReference>
<dbReference type="Proteomes" id="UP001589709">
    <property type="component" value="Unassembled WGS sequence"/>
</dbReference>
<dbReference type="InterPro" id="IPR049730">
    <property type="entry name" value="SNF2/RAD54-like_C"/>
</dbReference>
<name>A0ABV5MWG6_9ACTN</name>
<dbReference type="SMART" id="SM00490">
    <property type="entry name" value="HELICc"/>
    <property type="match status" value="1"/>
</dbReference>
<dbReference type="Gene3D" id="3.40.50.10810">
    <property type="entry name" value="Tandem AAA-ATPase domain"/>
    <property type="match status" value="1"/>
</dbReference>
<keyword evidence="5" id="KW-0067">ATP-binding</keyword>
<dbReference type="InterPro" id="IPR022138">
    <property type="entry name" value="DUF3670"/>
</dbReference>
<feature type="domain" description="Helicase ATP-binding" evidence="3">
    <location>
        <begin position="514"/>
        <end position="672"/>
    </location>
</feature>
<proteinExistence type="predicted"/>
<dbReference type="InterPro" id="IPR001650">
    <property type="entry name" value="Helicase_C-like"/>
</dbReference>
<evidence type="ECO:0000256" key="2">
    <source>
        <dbReference type="SAM" id="MobiDB-lite"/>
    </source>
</evidence>
<keyword evidence="5" id="KW-0547">Nucleotide-binding</keyword>
<organism evidence="5 6">
    <name type="scientific">Streptomyces cinereospinus</name>
    <dbReference type="NCBI Taxonomy" id="285561"/>
    <lineage>
        <taxon>Bacteria</taxon>
        <taxon>Bacillati</taxon>
        <taxon>Actinomycetota</taxon>
        <taxon>Actinomycetes</taxon>
        <taxon>Kitasatosporales</taxon>
        <taxon>Streptomycetaceae</taxon>
        <taxon>Streptomyces</taxon>
    </lineage>
</organism>
<dbReference type="InterPro" id="IPR000330">
    <property type="entry name" value="SNF2_N"/>
</dbReference>
<evidence type="ECO:0000259" key="3">
    <source>
        <dbReference type="PROSITE" id="PS51192"/>
    </source>
</evidence>
<accession>A0ABV5MWG6</accession>
<dbReference type="Pfam" id="PF00271">
    <property type="entry name" value="Helicase_C"/>
    <property type="match status" value="1"/>
</dbReference>
<feature type="compositionally biased region" description="Basic and acidic residues" evidence="2">
    <location>
        <begin position="357"/>
        <end position="369"/>
    </location>
</feature>
<dbReference type="SUPFAM" id="SSF52540">
    <property type="entry name" value="P-loop containing nucleoside triphosphate hydrolases"/>
    <property type="match status" value="2"/>
</dbReference>
<dbReference type="GO" id="GO:0004386">
    <property type="term" value="F:helicase activity"/>
    <property type="evidence" value="ECO:0007669"/>
    <property type="project" value="UniProtKB-KW"/>
</dbReference>
<gene>
    <name evidence="5" type="ORF">ACFF45_06480</name>
</gene>
<dbReference type="Gene3D" id="3.40.50.300">
    <property type="entry name" value="P-loop containing nucleotide triphosphate hydrolases"/>
    <property type="match status" value="1"/>
</dbReference>
<dbReference type="PANTHER" id="PTHR10799">
    <property type="entry name" value="SNF2/RAD54 HELICASE FAMILY"/>
    <property type="match status" value="1"/>
</dbReference>
<feature type="region of interest" description="Disordered" evidence="2">
    <location>
        <begin position="350"/>
        <end position="385"/>
    </location>
</feature>
<dbReference type="Pfam" id="PF00176">
    <property type="entry name" value="SNF2-rel_dom"/>
    <property type="match status" value="1"/>
</dbReference>
<keyword evidence="6" id="KW-1185">Reference proteome</keyword>
<keyword evidence="5" id="KW-0347">Helicase</keyword>
<reference evidence="5 6" key="1">
    <citation type="submission" date="2024-09" db="EMBL/GenBank/DDBJ databases">
        <authorList>
            <person name="Sun Q."/>
            <person name="Mori K."/>
        </authorList>
    </citation>
    <scope>NUCLEOTIDE SEQUENCE [LARGE SCALE GENOMIC DNA]</scope>
    <source>
        <strain evidence="5 6">JCM 6917</strain>
    </source>
</reference>
<feature type="domain" description="Helicase C-terminal" evidence="4">
    <location>
        <begin position="799"/>
        <end position="953"/>
    </location>
</feature>
<dbReference type="RefSeq" id="WP_381343107.1">
    <property type="nucleotide sequence ID" value="NZ_JBHMCY010000008.1"/>
</dbReference>
<dbReference type="InterPro" id="IPR027417">
    <property type="entry name" value="P-loop_NTPase"/>
</dbReference>
<dbReference type="PROSITE" id="PS51194">
    <property type="entry name" value="HELICASE_CTER"/>
    <property type="match status" value="1"/>
</dbReference>
<dbReference type="PROSITE" id="PS51192">
    <property type="entry name" value="HELICASE_ATP_BIND_1"/>
    <property type="match status" value="1"/>
</dbReference>
<evidence type="ECO:0000313" key="5">
    <source>
        <dbReference type="EMBL" id="MFB9462370.1"/>
    </source>
</evidence>
<dbReference type="EMBL" id="JBHMCY010000008">
    <property type="protein sequence ID" value="MFB9462370.1"/>
    <property type="molecule type" value="Genomic_DNA"/>
</dbReference>
<evidence type="ECO:0000256" key="1">
    <source>
        <dbReference type="ARBA" id="ARBA00022801"/>
    </source>
</evidence>
<dbReference type="EC" id="3.6.4.-" evidence="5"/>
<keyword evidence="1 5" id="KW-0378">Hydrolase</keyword>
<dbReference type="InterPro" id="IPR014001">
    <property type="entry name" value="Helicase_ATP-bd"/>
</dbReference>
<sequence length="968" mass="104603">MQRTPTATPSETLSELVRCCAVFVPGDPARTGRVAFWRPDGGSSPVPHGGTGEELAVVLPGDDGVELVEVPAVLLPVRAALPVLTRARAAREAHRASMFWGSAAMLGLQFVARGLLLPGLSPGEHDAWRTGPLRAEDVESLRRLAAAMPPEAHAAPLDCTGPLRLPEPERLLRAFLDAIADTLPRSPAASLVTGGPAFAAPEPQHLPGLRAWADEVAAGHDGGVRLSLRIEVPRPASAQDDTALTFRAVPQVHSLSDPSLVADAAEVWAGTDATGRAFGPRARMDALLAMRRAARVWPPLTPLLSAAAPDAVELADEEVAELLGEGAAALTGAGVDVHWPKELVRGLTARAVVGPPDDEKVSPDDERTSPDSGKTAPRPSSDTPSFLSADALLAFDWRFALGGQRLTREELDRLAEANRPVVRLRDQWVLIDPQEVRRARAQQDRKITPVDALGAALTGSTEVDGRRVEVEPTGWLAALRERLADPEAQEPVAQPAGLAADLRDYQRRGLSWLARTTSLGLGCCLADDMGLGKTITLIALHLHRQTDPSAAGPTLVVCPTSLMGNWQREIERFAPGTPVRRFHGARRDLAGMADGEFVLTTYGTMRLDARRLAEVPWGLVVADEAQHVKNPYSATARELRFIGARARVALTGTPVENNLSELWAILDWTTPGLLGRLGTFRSRYAQAVEGGQDPAAAERLARLVRPFLLRRRKSDPGIAPELPPKTETDRAVSLTTEQTGLYEAVVRETLAEIADADSMTRRGLIVKLLTGLKQICNHPAQYLKEEQPRIAGRSGKLELLDELLDTILAEGAGVLVFTQYVGMARLIERHLADRGVPSQFLHGGTPVPAREAMVRRFQDGEVPVFLLSLKAAGTGLNLTRAEHVVHYDRWWNPAVEAQATDRAYRIGQNRPVQVHRLIAEGTVEDRIAEMLNRKRELADAVLGSGEAALTELTDAELADLVELREATR</sequence>
<comment type="caution">
    <text evidence="5">The sequence shown here is derived from an EMBL/GenBank/DDBJ whole genome shotgun (WGS) entry which is preliminary data.</text>
</comment>
<dbReference type="CDD" id="cd18793">
    <property type="entry name" value="SF2_C_SNF"/>
    <property type="match status" value="1"/>
</dbReference>